<feature type="compositionally biased region" description="Polar residues" evidence="4">
    <location>
        <begin position="369"/>
        <end position="390"/>
    </location>
</feature>
<evidence type="ECO:0000313" key="6">
    <source>
        <dbReference type="EMBL" id="CAH9085316.1"/>
    </source>
</evidence>
<name>A0AAV0CXA3_9ASTE</name>
<dbReference type="PROSITE" id="PS50096">
    <property type="entry name" value="IQ"/>
    <property type="match status" value="2"/>
</dbReference>
<dbReference type="EMBL" id="CAMAPF010000050">
    <property type="protein sequence ID" value="CAH9085316.1"/>
    <property type="molecule type" value="Genomic_DNA"/>
</dbReference>
<feature type="region of interest" description="Disordered" evidence="4">
    <location>
        <begin position="366"/>
        <end position="390"/>
    </location>
</feature>
<dbReference type="PANTHER" id="PTHR32295">
    <property type="entry name" value="IQ-DOMAIN 5-RELATED"/>
    <property type="match status" value="1"/>
</dbReference>
<keyword evidence="7" id="KW-1185">Reference proteome</keyword>
<gene>
    <name evidence="6" type="ORF">CEPIT_LOCUS9237</name>
</gene>
<dbReference type="Proteomes" id="UP001152523">
    <property type="component" value="Unassembled WGS sequence"/>
</dbReference>
<comment type="similarity">
    <text evidence="2">Belongs to the IQD family.</text>
</comment>
<dbReference type="Gene3D" id="1.20.5.190">
    <property type="match status" value="1"/>
</dbReference>
<dbReference type="CDD" id="cd23767">
    <property type="entry name" value="IQCD"/>
    <property type="match status" value="1"/>
</dbReference>
<feature type="domain" description="DUF4005" evidence="5">
    <location>
        <begin position="284"/>
        <end position="360"/>
    </location>
</feature>
<accession>A0AAV0CXA3</accession>
<evidence type="ECO:0000256" key="1">
    <source>
        <dbReference type="ARBA" id="ARBA00022860"/>
    </source>
</evidence>
<protein>
    <recommendedName>
        <fullName evidence="5">DUF4005 domain-containing protein</fullName>
    </recommendedName>
</protein>
<dbReference type="Pfam" id="PF13178">
    <property type="entry name" value="DUF4005"/>
    <property type="match status" value="1"/>
</dbReference>
<dbReference type="PANTHER" id="PTHR32295:SF41">
    <property type="entry name" value="PROTEIN IQ-DOMAIN 11"/>
    <property type="match status" value="1"/>
</dbReference>
<evidence type="ECO:0000256" key="2">
    <source>
        <dbReference type="ARBA" id="ARBA00024341"/>
    </source>
</evidence>
<feature type="region of interest" description="Disordered" evidence="4">
    <location>
        <begin position="264"/>
        <end position="305"/>
    </location>
</feature>
<reference evidence="6" key="1">
    <citation type="submission" date="2022-07" db="EMBL/GenBank/DDBJ databases">
        <authorList>
            <person name="Macas J."/>
            <person name="Novak P."/>
            <person name="Neumann P."/>
        </authorList>
    </citation>
    <scope>NUCLEOTIDE SEQUENCE</scope>
</reference>
<evidence type="ECO:0000259" key="5">
    <source>
        <dbReference type="Pfam" id="PF13178"/>
    </source>
</evidence>
<comment type="caution">
    <text evidence="6">The sequence shown here is derived from an EMBL/GenBank/DDBJ whole genome shotgun (WGS) entry which is preliminary data.</text>
</comment>
<evidence type="ECO:0000313" key="7">
    <source>
        <dbReference type="Proteomes" id="UP001152523"/>
    </source>
</evidence>
<dbReference type="InterPro" id="IPR025064">
    <property type="entry name" value="DUF4005"/>
</dbReference>
<dbReference type="InterPro" id="IPR000048">
    <property type="entry name" value="IQ_motif_EF-hand-BS"/>
</dbReference>
<evidence type="ECO:0000256" key="4">
    <source>
        <dbReference type="SAM" id="MobiDB-lite"/>
    </source>
</evidence>
<dbReference type="GO" id="GO:0005516">
    <property type="term" value="F:calmodulin binding"/>
    <property type="evidence" value="ECO:0007669"/>
    <property type="project" value="UniProtKB-KW"/>
</dbReference>
<comment type="subunit">
    <text evidence="3">Binds to multiple calmodulin (CaM) in the presence of Ca(2+) and CaM-like proteins.</text>
</comment>
<organism evidence="6 7">
    <name type="scientific">Cuscuta epithymum</name>
    <dbReference type="NCBI Taxonomy" id="186058"/>
    <lineage>
        <taxon>Eukaryota</taxon>
        <taxon>Viridiplantae</taxon>
        <taxon>Streptophyta</taxon>
        <taxon>Embryophyta</taxon>
        <taxon>Tracheophyta</taxon>
        <taxon>Spermatophyta</taxon>
        <taxon>Magnoliopsida</taxon>
        <taxon>eudicotyledons</taxon>
        <taxon>Gunneridae</taxon>
        <taxon>Pentapetalae</taxon>
        <taxon>asterids</taxon>
        <taxon>lamiids</taxon>
        <taxon>Solanales</taxon>
        <taxon>Convolvulaceae</taxon>
        <taxon>Cuscuteae</taxon>
        <taxon>Cuscuta</taxon>
        <taxon>Cuscuta subgen. Cuscuta</taxon>
    </lineage>
</organism>
<proteinExistence type="inferred from homology"/>
<dbReference type="AlphaFoldDB" id="A0AAV0CXA3"/>
<keyword evidence="1" id="KW-0112">Calmodulin-binding</keyword>
<sequence>MAKKKNWCSILKRIVILGREATLEMGKRKRSFGRLKIKWSALFSAPQQLPQSEHALDIMATATNDSEATHQPREDNSQLSEQHCFNYDREVLNLVSIKIQTAFRGYLARKALRALKGLVKLQAIIRGRAVRHQTVATLKRLQSIVSIQSELHAQRCNLVKTTADSQEHQCHDIKIDVNSNKRWDNRIFSKEEANAMFLSRMDAAIKRDRIKEYWLTHRRSTEQEWKPRIKQRYWLEQWVDAQLAKRDDLASLDADFSASARMRNEFEQRESSPNFMKQYRPEGTPRRSFHHNRQHSIGDDSPRVSRSVPTYMAATESAKAKARSLSSPRLRPMKFDAYSEINSPYKYKLSPISSINSEMTVKSRVLKPSSLSQRSPCLKSTATPVRSSKSLKNMRLESDFSLQA</sequence>
<evidence type="ECO:0000256" key="3">
    <source>
        <dbReference type="ARBA" id="ARBA00024378"/>
    </source>
</evidence>
<dbReference type="Pfam" id="PF00612">
    <property type="entry name" value="IQ"/>
    <property type="match status" value="1"/>
</dbReference>